<dbReference type="Pfam" id="PF00082">
    <property type="entry name" value="Peptidase_S8"/>
    <property type="match status" value="1"/>
</dbReference>
<dbReference type="Proteomes" id="UP000621436">
    <property type="component" value="Unassembled WGS sequence"/>
</dbReference>
<proteinExistence type="inferred from homology"/>
<evidence type="ECO:0000256" key="8">
    <source>
        <dbReference type="RuleBase" id="RU003355"/>
    </source>
</evidence>
<dbReference type="PROSITE" id="PS00138">
    <property type="entry name" value="SUBTILASE_SER"/>
    <property type="match status" value="1"/>
</dbReference>
<gene>
    <name evidence="12" type="ORF">I0Q91_11605</name>
</gene>
<keyword evidence="6 7" id="KW-0720">Serine protease</keyword>
<evidence type="ECO:0000256" key="6">
    <source>
        <dbReference type="ARBA" id="ARBA00022825"/>
    </source>
</evidence>
<dbReference type="PROSITE" id="PS00136">
    <property type="entry name" value="SUBTILASE_ASP"/>
    <property type="match status" value="1"/>
</dbReference>
<dbReference type="PROSITE" id="PS51257">
    <property type="entry name" value="PROKAR_LIPOPROTEIN"/>
    <property type="match status" value="1"/>
</dbReference>
<comment type="subcellular location">
    <subcellularLocation>
        <location evidence="1">Secreted</location>
    </subcellularLocation>
</comment>
<protein>
    <submittedName>
        <fullName evidence="12">Peptidase S8</fullName>
    </submittedName>
</protein>
<dbReference type="InterPro" id="IPR000209">
    <property type="entry name" value="Peptidase_S8/S53_dom"/>
</dbReference>
<feature type="compositionally biased region" description="Low complexity" evidence="9">
    <location>
        <begin position="56"/>
        <end position="74"/>
    </location>
</feature>
<feature type="active site" description="Charge relay system" evidence="7">
    <location>
        <position position="233"/>
    </location>
</feature>
<evidence type="ECO:0000259" key="11">
    <source>
        <dbReference type="Pfam" id="PF00082"/>
    </source>
</evidence>
<feature type="active site" description="Charge relay system" evidence="7">
    <location>
        <position position="198"/>
    </location>
</feature>
<evidence type="ECO:0000256" key="4">
    <source>
        <dbReference type="ARBA" id="ARBA00022670"/>
    </source>
</evidence>
<dbReference type="EMBL" id="JADPIE010000007">
    <property type="protein sequence ID" value="MBF8437731.1"/>
    <property type="molecule type" value="Genomic_DNA"/>
</dbReference>
<feature type="domain" description="Peptidase S8/S53" evidence="11">
    <location>
        <begin position="191"/>
        <end position="447"/>
    </location>
</feature>
<dbReference type="PANTHER" id="PTHR43399">
    <property type="entry name" value="SUBTILISIN-RELATED"/>
    <property type="match status" value="1"/>
</dbReference>
<dbReference type="Gene3D" id="3.40.50.200">
    <property type="entry name" value="Peptidase S8/S53 domain"/>
    <property type="match status" value="1"/>
</dbReference>
<evidence type="ECO:0000313" key="13">
    <source>
        <dbReference type="Proteomes" id="UP000621436"/>
    </source>
</evidence>
<feature type="active site" description="Charge relay system" evidence="7">
    <location>
        <position position="401"/>
    </location>
</feature>
<evidence type="ECO:0000256" key="2">
    <source>
        <dbReference type="ARBA" id="ARBA00011073"/>
    </source>
</evidence>
<keyword evidence="4 7" id="KW-0645">Protease</keyword>
<sequence length="542" mass="58611">MKKNTKLFALAALLFSFIFIISACSSSSSLSEEIDSTNKPEGTYIEGIISINHDFSSSTTTTETSSVSSLSNSSGINNVNTESQSENEMIIHLNSGLSKSEAIDKVEEMGYRALDFMPELDAILVEVPDNGARVSAMSSAESSSDIRSSQPNHIFTTQDYVIPNDDNFSRQWAASAIKLPQAWRQTTGSDRVRVAVLDTGIDYNHPELADFIDKDSSYNFIDNNSDAMDYNNHGTHVAGIISAKGDNGNGTAGVMWESELMAVKVLGDDGNGSEWSLAQGILYAAGLLDNQPRQTADIINLSLGMSDPNHVPKTLERAIERAAAEGIIIVAASGNNGSRGVIYPAAFPEVIAVGALEENGSDMPGVASYSNYGPEIDVTAPGSLIYSTLVDDKFGYMSGTSMAAPHVSGLAGLMLSEGIRARDVRSLLQDTAIKLGNDDYSESYGYGMINSYKSVYQANKINIILGNENGDGYDIISKTKVDLNQSKFIIEDVPSGEYEVIAWIDIRDNGKLENGDYFASTGKVNIESDDYLFEFVLEEYYK</sequence>
<keyword evidence="3" id="KW-0964">Secreted</keyword>
<dbReference type="InterPro" id="IPR022398">
    <property type="entry name" value="Peptidase_S8_His-AS"/>
</dbReference>
<dbReference type="PRINTS" id="PR00723">
    <property type="entry name" value="SUBTILISIN"/>
</dbReference>
<dbReference type="PANTHER" id="PTHR43399:SF4">
    <property type="entry name" value="CELL WALL-ASSOCIATED PROTEASE"/>
    <property type="match status" value="1"/>
</dbReference>
<reference evidence="12" key="1">
    <citation type="submission" date="2020-11" db="EMBL/GenBank/DDBJ databases">
        <title>Halonatronomonas betainensis gen. nov., sp. nov. a novel haloalkaliphilic representative of the family Halanaerobiacae capable of betaine degradation.</title>
        <authorList>
            <person name="Boltyanskaya Y."/>
            <person name="Kevbrin V."/>
            <person name="Detkova E."/>
            <person name="Grouzdev D.S."/>
            <person name="Koziaeva V."/>
            <person name="Zhilina T."/>
        </authorList>
    </citation>
    <scope>NUCLEOTIDE SEQUENCE</scope>
    <source>
        <strain evidence="12">Z-7014</strain>
    </source>
</reference>
<dbReference type="GO" id="GO:0004252">
    <property type="term" value="F:serine-type endopeptidase activity"/>
    <property type="evidence" value="ECO:0007669"/>
    <property type="project" value="UniProtKB-UniRule"/>
</dbReference>
<dbReference type="AlphaFoldDB" id="A0A931AX89"/>
<evidence type="ECO:0000256" key="9">
    <source>
        <dbReference type="SAM" id="MobiDB-lite"/>
    </source>
</evidence>
<dbReference type="CDD" id="cd07484">
    <property type="entry name" value="Peptidases_S8_Thermitase_like"/>
    <property type="match status" value="1"/>
</dbReference>
<dbReference type="RefSeq" id="WP_270454738.1">
    <property type="nucleotide sequence ID" value="NZ_JADPIE010000007.1"/>
</dbReference>
<dbReference type="InterPro" id="IPR051048">
    <property type="entry name" value="Peptidase_S8/S53_subtilisin"/>
</dbReference>
<evidence type="ECO:0000256" key="10">
    <source>
        <dbReference type="SAM" id="SignalP"/>
    </source>
</evidence>
<evidence type="ECO:0000313" key="12">
    <source>
        <dbReference type="EMBL" id="MBF8437731.1"/>
    </source>
</evidence>
<feature type="signal peptide" evidence="10">
    <location>
        <begin position="1"/>
        <end position="23"/>
    </location>
</feature>
<dbReference type="GO" id="GO:0006508">
    <property type="term" value="P:proteolysis"/>
    <property type="evidence" value="ECO:0007669"/>
    <property type="project" value="UniProtKB-KW"/>
</dbReference>
<evidence type="ECO:0000256" key="5">
    <source>
        <dbReference type="ARBA" id="ARBA00022801"/>
    </source>
</evidence>
<dbReference type="InterPro" id="IPR023828">
    <property type="entry name" value="Peptidase_S8_Ser-AS"/>
</dbReference>
<evidence type="ECO:0000256" key="3">
    <source>
        <dbReference type="ARBA" id="ARBA00022525"/>
    </source>
</evidence>
<dbReference type="InterPro" id="IPR036852">
    <property type="entry name" value="Peptidase_S8/S53_dom_sf"/>
</dbReference>
<evidence type="ECO:0000256" key="7">
    <source>
        <dbReference type="PROSITE-ProRule" id="PRU01240"/>
    </source>
</evidence>
<organism evidence="12 13">
    <name type="scientific">Halonatronomonas betaini</name>
    <dbReference type="NCBI Taxonomy" id="2778430"/>
    <lineage>
        <taxon>Bacteria</taxon>
        <taxon>Bacillati</taxon>
        <taxon>Bacillota</taxon>
        <taxon>Clostridia</taxon>
        <taxon>Halanaerobiales</taxon>
        <taxon>Halarsenatibacteraceae</taxon>
        <taxon>Halonatronomonas</taxon>
    </lineage>
</organism>
<dbReference type="GO" id="GO:0005576">
    <property type="term" value="C:extracellular region"/>
    <property type="evidence" value="ECO:0007669"/>
    <property type="project" value="UniProtKB-SubCell"/>
</dbReference>
<keyword evidence="10" id="KW-0732">Signal</keyword>
<dbReference type="PROSITE" id="PS51892">
    <property type="entry name" value="SUBTILASE"/>
    <property type="match status" value="1"/>
</dbReference>
<comment type="caution">
    <text evidence="12">The sequence shown here is derived from an EMBL/GenBank/DDBJ whole genome shotgun (WGS) entry which is preliminary data.</text>
</comment>
<dbReference type="InterPro" id="IPR034084">
    <property type="entry name" value="Thermitase-like_dom"/>
</dbReference>
<keyword evidence="5 7" id="KW-0378">Hydrolase</keyword>
<feature type="region of interest" description="Disordered" evidence="9">
    <location>
        <begin position="56"/>
        <end position="83"/>
    </location>
</feature>
<accession>A0A931AX89</accession>
<dbReference type="InterPro" id="IPR023827">
    <property type="entry name" value="Peptidase_S8_Asp-AS"/>
</dbReference>
<dbReference type="PROSITE" id="PS00137">
    <property type="entry name" value="SUBTILASE_HIS"/>
    <property type="match status" value="1"/>
</dbReference>
<evidence type="ECO:0000256" key="1">
    <source>
        <dbReference type="ARBA" id="ARBA00004613"/>
    </source>
</evidence>
<comment type="similarity">
    <text evidence="2 7 8">Belongs to the peptidase S8 family.</text>
</comment>
<dbReference type="InterPro" id="IPR015500">
    <property type="entry name" value="Peptidase_S8_subtilisin-rel"/>
</dbReference>
<dbReference type="SUPFAM" id="SSF52743">
    <property type="entry name" value="Subtilisin-like"/>
    <property type="match status" value="1"/>
</dbReference>
<name>A0A931AX89_9FIRM</name>
<feature type="chain" id="PRO_5038777375" evidence="10">
    <location>
        <begin position="24"/>
        <end position="542"/>
    </location>
</feature>
<keyword evidence="13" id="KW-1185">Reference proteome</keyword>